<dbReference type="InterPro" id="IPR032694">
    <property type="entry name" value="CopC/D"/>
</dbReference>
<feature type="transmembrane region" description="Helical" evidence="9">
    <location>
        <begin position="263"/>
        <end position="282"/>
    </location>
</feature>
<evidence type="ECO:0000256" key="10">
    <source>
        <dbReference type="SAM" id="SignalP"/>
    </source>
</evidence>
<dbReference type="Pfam" id="PF04234">
    <property type="entry name" value="CopC"/>
    <property type="match status" value="1"/>
</dbReference>
<evidence type="ECO:0000256" key="7">
    <source>
        <dbReference type="ARBA" id="ARBA00023008"/>
    </source>
</evidence>
<dbReference type="Proteomes" id="UP001597114">
    <property type="component" value="Unassembled WGS sequence"/>
</dbReference>
<sequence length="559" mass="58061">MIRAFRTRPRLCTLVLATLLSVVALVGSAGPASAHAVLDSSSPQDGAKVDSEPAAVSLTFDEAVQPIPASDEVISSTGERVDTGQLRQSADGTTIVLPLRPGLPAGTYSATWRVVSADTHIVGGSVTFGIGVDPSAAPAPPPDRTRALDVTGDVAQGLLYLGIVLLIGVGAAAAWLWPWVITARRTRLTLWCGWLLMMVGTLAAFLLQGARAQDGSWPAVLRLAGAGETLGSAFGQELIARLALLLLVIPLLTSASLARLRRLGHAVTGAVAALALLVTVALTGHESIGPDVPLALISAILHLAAMAVWLGGLAVLVTVVVPFARRGGRELHSAAMKRWSYIAYSCVACLVVTGEFQASRQIDPVQALWSTGYGAVLLIKLGVVAAMLVAAVLAQRRVLAPAPGGTDDERFAGGDVLSVIRRSVRIEAALAVVVLAVTAVLVSEPPATTTYGPPVDVEAPLGADVVHVHVDDTRRGRQDVELDVIDGAGRPVPVQAITAALSTASVAALGVRLVNDPGDTSRWHSTNAVVPLPGIWTLTLDVTVDPTQAYATAARYRVW</sequence>
<dbReference type="PANTHER" id="PTHR34820">
    <property type="entry name" value="INNER MEMBRANE PROTEIN YEBZ"/>
    <property type="match status" value="1"/>
</dbReference>
<keyword evidence="14" id="KW-1185">Reference proteome</keyword>
<evidence type="ECO:0000313" key="13">
    <source>
        <dbReference type="EMBL" id="MFD1522583.1"/>
    </source>
</evidence>
<evidence type="ECO:0000256" key="9">
    <source>
        <dbReference type="SAM" id="Phobius"/>
    </source>
</evidence>
<dbReference type="InterPro" id="IPR007348">
    <property type="entry name" value="CopC_dom"/>
</dbReference>
<dbReference type="InterPro" id="IPR014755">
    <property type="entry name" value="Cu-Rt/internalin_Ig-like"/>
</dbReference>
<evidence type="ECO:0000256" key="4">
    <source>
        <dbReference type="ARBA" id="ARBA00022723"/>
    </source>
</evidence>
<name>A0ABW4F4V0_9PSEU</name>
<feature type="chain" id="PRO_5047108788" evidence="10">
    <location>
        <begin position="35"/>
        <end position="559"/>
    </location>
</feature>
<protein>
    <submittedName>
        <fullName evidence="13">Copper resistance protein CopC</fullName>
    </submittedName>
</protein>
<feature type="transmembrane region" description="Helical" evidence="9">
    <location>
        <begin position="238"/>
        <end position="258"/>
    </location>
</feature>
<comment type="subcellular location">
    <subcellularLocation>
        <location evidence="1">Cell membrane</location>
        <topology evidence="1">Multi-pass membrane protein</topology>
    </subcellularLocation>
</comment>
<proteinExistence type="predicted"/>
<dbReference type="PANTHER" id="PTHR34820:SF4">
    <property type="entry name" value="INNER MEMBRANE PROTEIN YEBZ"/>
    <property type="match status" value="1"/>
</dbReference>
<comment type="caution">
    <text evidence="13">The sequence shown here is derived from an EMBL/GenBank/DDBJ whole genome shotgun (WGS) entry which is preliminary data.</text>
</comment>
<keyword evidence="6 9" id="KW-1133">Transmembrane helix</keyword>
<evidence type="ECO:0000256" key="3">
    <source>
        <dbReference type="ARBA" id="ARBA00022692"/>
    </source>
</evidence>
<keyword evidence="3 9" id="KW-0812">Transmembrane</keyword>
<feature type="domain" description="CopC" evidence="11">
    <location>
        <begin position="35"/>
        <end position="129"/>
    </location>
</feature>
<evidence type="ECO:0000313" key="14">
    <source>
        <dbReference type="Proteomes" id="UP001597114"/>
    </source>
</evidence>
<dbReference type="RefSeq" id="WP_344725174.1">
    <property type="nucleotide sequence ID" value="NZ_BAAAUS010000030.1"/>
</dbReference>
<feature type="transmembrane region" description="Helical" evidence="9">
    <location>
        <begin position="188"/>
        <end position="207"/>
    </location>
</feature>
<organism evidence="13 14">
    <name type="scientific">Pseudonocardia yunnanensis</name>
    <dbReference type="NCBI Taxonomy" id="58107"/>
    <lineage>
        <taxon>Bacteria</taxon>
        <taxon>Bacillati</taxon>
        <taxon>Actinomycetota</taxon>
        <taxon>Actinomycetes</taxon>
        <taxon>Pseudonocardiales</taxon>
        <taxon>Pseudonocardiaceae</taxon>
        <taxon>Pseudonocardia</taxon>
    </lineage>
</organism>
<dbReference type="InterPro" id="IPR014756">
    <property type="entry name" value="Ig_E-set"/>
</dbReference>
<accession>A0ABW4F4V0</accession>
<evidence type="ECO:0000256" key="5">
    <source>
        <dbReference type="ARBA" id="ARBA00022729"/>
    </source>
</evidence>
<evidence type="ECO:0000256" key="6">
    <source>
        <dbReference type="ARBA" id="ARBA00022989"/>
    </source>
</evidence>
<evidence type="ECO:0000256" key="2">
    <source>
        <dbReference type="ARBA" id="ARBA00022475"/>
    </source>
</evidence>
<dbReference type="SUPFAM" id="SSF81296">
    <property type="entry name" value="E set domains"/>
    <property type="match status" value="1"/>
</dbReference>
<keyword evidence="4" id="KW-0479">Metal-binding</keyword>
<keyword evidence="7" id="KW-0186">Copper</keyword>
<feature type="transmembrane region" description="Helical" evidence="9">
    <location>
        <begin position="294"/>
        <end position="321"/>
    </location>
</feature>
<dbReference type="Gene3D" id="2.60.40.1220">
    <property type="match status" value="1"/>
</dbReference>
<evidence type="ECO:0000259" key="12">
    <source>
        <dbReference type="Pfam" id="PF05425"/>
    </source>
</evidence>
<feature type="signal peptide" evidence="10">
    <location>
        <begin position="1"/>
        <end position="34"/>
    </location>
</feature>
<dbReference type="EMBL" id="JBHUCO010000046">
    <property type="protein sequence ID" value="MFD1522583.1"/>
    <property type="molecule type" value="Genomic_DNA"/>
</dbReference>
<gene>
    <name evidence="13" type="ORF">ACFSJD_34165</name>
</gene>
<dbReference type="InterPro" id="IPR008457">
    <property type="entry name" value="Cu-R_CopD_dom"/>
</dbReference>
<feature type="transmembrane region" description="Helical" evidence="9">
    <location>
        <begin position="158"/>
        <end position="181"/>
    </location>
</feature>
<keyword evidence="5 10" id="KW-0732">Signal</keyword>
<feature type="transmembrane region" description="Helical" evidence="9">
    <location>
        <begin position="341"/>
        <end position="359"/>
    </location>
</feature>
<evidence type="ECO:0000256" key="8">
    <source>
        <dbReference type="ARBA" id="ARBA00023136"/>
    </source>
</evidence>
<keyword evidence="8 9" id="KW-0472">Membrane</keyword>
<keyword evidence="2" id="KW-1003">Cell membrane</keyword>
<feature type="transmembrane region" description="Helical" evidence="9">
    <location>
        <begin position="371"/>
        <end position="394"/>
    </location>
</feature>
<evidence type="ECO:0000259" key="11">
    <source>
        <dbReference type="Pfam" id="PF04234"/>
    </source>
</evidence>
<reference evidence="14" key="1">
    <citation type="journal article" date="2019" name="Int. J. Syst. Evol. Microbiol.">
        <title>The Global Catalogue of Microorganisms (GCM) 10K type strain sequencing project: providing services to taxonomists for standard genome sequencing and annotation.</title>
        <authorList>
            <consortium name="The Broad Institute Genomics Platform"/>
            <consortium name="The Broad Institute Genome Sequencing Center for Infectious Disease"/>
            <person name="Wu L."/>
            <person name="Ma J."/>
        </authorList>
    </citation>
    <scope>NUCLEOTIDE SEQUENCE [LARGE SCALE GENOMIC DNA]</scope>
    <source>
        <strain evidence="14">CCM 7043</strain>
    </source>
</reference>
<evidence type="ECO:0000256" key="1">
    <source>
        <dbReference type="ARBA" id="ARBA00004651"/>
    </source>
</evidence>
<dbReference type="Pfam" id="PF05425">
    <property type="entry name" value="CopD"/>
    <property type="match status" value="1"/>
</dbReference>
<feature type="domain" description="Copper resistance protein D" evidence="12">
    <location>
        <begin position="334"/>
        <end position="441"/>
    </location>
</feature>